<reference evidence="1 2" key="2">
    <citation type="journal article" date="2013" name="Environ. Sci. Technol.">
        <title>The 4-tert-butylphenol-utilizing bacterium Sphingobium fuliginis OMI can degrade bisphenols via phenolic ring hydroxylation and meta-cleavage pathway.</title>
        <authorList>
            <person name="Ogata Y."/>
            <person name="Goda S."/>
            <person name="Toyama T."/>
            <person name="Sei K."/>
            <person name="Ike M."/>
        </authorList>
    </citation>
    <scope>NUCLEOTIDE SEQUENCE [LARGE SCALE GENOMIC DNA]</scope>
    <source>
        <strain evidence="1 2">OMI</strain>
    </source>
</reference>
<dbReference type="Proteomes" id="UP000221538">
    <property type="component" value="Unassembled WGS sequence"/>
</dbReference>
<sequence>MLLDAALAITLSHLGARADEMAGYLAEYLVQQCSHVTGGAGNA</sequence>
<proteinExistence type="predicted"/>
<organism evidence="1 2">
    <name type="scientific">Sphingobium fuliginis (strain ATCC 27551)</name>
    <dbReference type="NCBI Taxonomy" id="336203"/>
    <lineage>
        <taxon>Bacteria</taxon>
        <taxon>Pseudomonadati</taxon>
        <taxon>Pseudomonadota</taxon>
        <taxon>Alphaproteobacteria</taxon>
        <taxon>Sphingomonadales</taxon>
        <taxon>Sphingomonadaceae</taxon>
        <taxon>Sphingobium</taxon>
    </lineage>
</organism>
<reference evidence="1 2" key="1">
    <citation type="journal article" date="2013" name="Biodegradation">
        <title>Occurrence of 4-tert-butylphenol (4-t-BP) biodegradation in an aquatic sample caused by the presence of Spirodela polyrrhiza and isolation of a 4-t-BP-utilizing bacterium.</title>
        <authorList>
            <person name="Ogata Y."/>
            <person name="Toyama T."/>
            <person name="Yu N."/>
            <person name="Wang X."/>
            <person name="Sei K."/>
            <person name="Ike M."/>
        </authorList>
    </citation>
    <scope>NUCLEOTIDE SEQUENCE [LARGE SCALE GENOMIC DNA]</scope>
    <source>
        <strain evidence="1 2">OMI</strain>
    </source>
</reference>
<evidence type="ECO:0000313" key="2">
    <source>
        <dbReference type="Proteomes" id="UP000221538"/>
    </source>
</evidence>
<dbReference type="AlphaFoldDB" id="A0A292Z9T8"/>
<name>A0A292Z9T8_SPHSA</name>
<protein>
    <submittedName>
        <fullName evidence="1">Uncharacterized protein</fullName>
    </submittedName>
</protein>
<evidence type="ECO:0000313" key="1">
    <source>
        <dbReference type="EMBL" id="GAY19726.1"/>
    </source>
</evidence>
<gene>
    <name evidence="1" type="ORF">SFOMI_0246</name>
</gene>
<comment type="caution">
    <text evidence="1">The sequence shown here is derived from an EMBL/GenBank/DDBJ whole genome shotgun (WGS) entry which is preliminary data.</text>
</comment>
<dbReference type="EMBL" id="BEWI01000030">
    <property type="protein sequence ID" value="GAY19726.1"/>
    <property type="molecule type" value="Genomic_DNA"/>
</dbReference>
<accession>A0A292Z9T8</accession>